<feature type="region of interest" description="Disordered" evidence="2">
    <location>
        <begin position="118"/>
        <end position="200"/>
    </location>
</feature>
<keyword evidence="5" id="KW-1185">Reference proteome</keyword>
<feature type="compositionally biased region" description="Polar residues" evidence="2">
    <location>
        <begin position="501"/>
        <end position="510"/>
    </location>
</feature>
<dbReference type="EMBL" id="JADGIZ020000003">
    <property type="protein sequence ID" value="KAL2919455.1"/>
    <property type="molecule type" value="Genomic_DNA"/>
</dbReference>
<comment type="caution">
    <text evidence="4">The sequence shown here is derived from an EMBL/GenBank/DDBJ whole genome shotgun (WGS) entry which is preliminary data.</text>
</comment>
<evidence type="ECO:0000256" key="1">
    <source>
        <dbReference type="SAM" id="Coils"/>
    </source>
</evidence>
<name>A0ABR4NJ13_9FUNG</name>
<dbReference type="Proteomes" id="UP001527925">
    <property type="component" value="Unassembled WGS sequence"/>
</dbReference>
<organism evidence="4 5">
    <name type="scientific">Polyrhizophydium stewartii</name>
    <dbReference type="NCBI Taxonomy" id="2732419"/>
    <lineage>
        <taxon>Eukaryota</taxon>
        <taxon>Fungi</taxon>
        <taxon>Fungi incertae sedis</taxon>
        <taxon>Chytridiomycota</taxon>
        <taxon>Chytridiomycota incertae sedis</taxon>
        <taxon>Chytridiomycetes</taxon>
        <taxon>Rhizophydiales</taxon>
        <taxon>Rhizophydiales incertae sedis</taxon>
        <taxon>Polyrhizophydium</taxon>
    </lineage>
</organism>
<feature type="compositionally biased region" description="Low complexity" evidence="2">
    <location>
        <begin position="511"/>
        <end position="524"/>
    </location>
</feature>
<keyword evidence="3" id="KW-0472">Membrane</keyword>
<keyword evidence="3" id="KW-0812">Transmembrane</keyword>
<evidence type="ECO:0000313" key="4">
    <source>
        <dbReference type="EMBL" id="KAL2919455.1"/>
    </source>
</evidence>
<feature type="compositionally biased region" description="Low complexity" evidence="2">
    <location>
        <begin position="427"/>
        <end position="438"/>
    </location>
</feature>
<keyword evidence="3" id="KW-1133">Transmembrane helix</keyword>
<keyword evidence="1" id="KW-0175">Coiled coil</keyword>
<feature type="transmembrane region" description="Helical" evidence="3">
    <location>
        <begin position="12"/>
        <end position="31"/>
    </location>
</feature>
<feature type="compositionally biased region" description="Pro residues" evidence="2">
    <location>
        <begin position="413"/>
        <end position="426"/>
    </location>
</feature>
<reference evidence="4 5" key="1">
    <citation type="submission" date="2023-09" db="EMBL/GenBank/DDBJ databases">
        <title>Pangenome analysis of Batrachochytrium dendrobatidis and related Chytrids.</title>
        <authorList>
            <person name="Yacoub M.N."/>
            <person name="Stajich J.E."/>
            <person name="James T.Y."/>
        </authorList>
    </citation>
    <scope>NUCLEOTIDE SEQUENCE [LARGE SCALE GENOMIC DNA]</scope>
    <source>
        <strain evidence="4 5">JEL0888</strain>
    </source>
</reference>
<evidence type="ECO:0000256" key="2">
    <source>
        <dbReference type="SAM" id="MobiDB-lite"/>
    </source>
</evidence>
<feature type="region of interest" description="Disordered" evidence="2">
    <location>
        <begin position="216"/>
        <end position="240"/>
    </location>
</feature>
<feature type="region of interest" description="Disordered" evidence="2">
    <location>
        <begin position="400"/>
        <end position="464"/>
    </location>
</feature>
<gene>
    <name evidence="4" type="ORF">HK105_201101</name>
</gene>
<feature type="coiled-coil region" evidence="1">
    <location>
        <begin position="348"/>
        <end position="390"/>
    </location>
</feature>
<feature type="compositionally biased region" description="Low complexity" evidence="2">
    <location>
        <begin position="221"/>
        <end position="232"/>
    </location>
</feature>
<evidence type="ECO:0000256" key="3">
    <source>
        <dbReference type="SAM" id="Phobius"/>
    </source>
</evidence>
<feature type="compositionally biased region" description="Low complexity" evidence="2">
    <location>
        <begin position="128"/>
        <end position="173"/>
    </location>
</feature>
<accession>A0ABR4NJ13</accession>
<feature type="compositionally biased region" description="Basic residues" evidence="2">
    <location>
        <begin position="487"/>
        <end position="498"/>
    </location>
</feature>
<proteinExistence type="predicted"/>
<sequence>MPSDSLPPSWATALALTLTAVAVASVAGGLLRRPRTKAVKAAATAPRASSPPAELAAPLAEHADVAMSTIAELEAAAHPPAGAATAAAAPSTAAAASASSSAAQARTTAAAPAASAAAGAERVAQPHSSSSPAAASAPAPAAAADAPAAAATPARGSNPRAAPASPATTTDLPPASPPPAVSAASDTHADERRVNADSNEVAVAADAECIARDGLDDDDAAAVPPRQDAPAATARTAHRSIARKPSRLASLTGQHLDVDASVLAAMESWEAPTNNQEKLLALERERQERLARLDSENGKLVDWRSLARKTSFARGEASAATAAASAERHDADDEVAGETLDQRMERIAQRRLEQAAIMERERREAQERREMERRRELERAEQEAFEMNRRAAMVLAARRSQPSLVAGQASADPHPPSASPPPPPQQQQPQQQPQAADALSDGRSSPRSASPDVSPAGSPAGSRVLSRVASLTRLIELDAQEHLQQQVHHHHGHHHHHAQQLSRKPSLTQLTASASASADTAHADMPILPRPVEQDARPPTLEELQAAQAERTAFAKHVAATHDLAANAADPHAATADAALADGVSAELQSALDRAARRRSAILDKFETATP</sequence>
<evidence type="ECO:0000313" key="5">
    <source>
        <dbReference type="Proteomes" id="UP001527925"/>
    </source>
</evidence>
<protein>
    <submittedName>
        <fullName evidence="4">Uncharacterized protein</fullName>
    </submittedName>
</protein>
<feature type="region of interest" description="Disordered" evidence="2">
    <location>
        <begin position="484"/>
        <end position="524"/>
    </location>
</feature>